<organism evidence="2 3">
    <name type="scientific">Phialophora macrospora</name>
    <dbReference type="NCBI Taxonomy" id="1851006"/>
    <lineage>
        <taxon>Eukaryota</taxon>
        <taxon>Fungi</taxon>
        <taxon>Dikarya</taxon>
        <taxon>Ascomycota</taxon>
        <taxon>Pezizomycotina</taxon>
        <taxon>Eurotiomycetes</taxon>
        <taxon>Chaetothyriomycetidae</taxon>
        <taxon>Chaetothyriales</taxon>
        <taxon>Herpotrichiellaceae</taxon>
        <taxon>Phialophora</taxon>
    </lineage>
</organism>
<feature type="compositionally biased region" description="Low complexity" evidence="1">
    <location>
        <begin position="165"/>
        <end position="176"/>
    </location>
</feature>
<gene>
    <name evidence="2" type="ORF">PV04_07324</name>
</gene>
<feature type="compositionally biased region" description="Basic and acidic residues" evidence="1">
    <location>
        <begin position="177"/>
        <end position="195"/>
    </location>
</feature>
<proteinExistence type="predicted"/>
<dbReference type="HOGENOM" id="CLU_048145_0_0_1"/>
<dbReference type="EMBL" id="KN846960">
    <property type="protein sequence ID" value="KIW65037.1"/>
    <property type="molecule type" value="Genomic_DNA"/>
</dbReference>
<evidence type="ECO:0000313" key="2">
    <source>
        <dbReference type="EMBL" id="KIW65037.1"/>
    </source>
</evidence>
<dbReference type="STRING" id="5601.A0A0D2DSA6"/>
<feature type="compositionally biased region" description="Basic and acidic residues" evidence="1">
    <location>
        <begin position="278"/>
        <end position="291"/>
    </location>
</feature>
<feature type="compositionally biased region" description="Polar residues" evidence="1">
    <location>
        <begin position="323"/>
        <end position="333"/>
    </location>
</feature>
<feature type="region of interest" description="Disordered" evidence="1">
    <location>
        <begin position="165"/>
        <end position="337"/>
    </location>
</feature>
<sequence>MAAAEVRNGDFFYRDTLFVDLGANKCHPRASAQDLKDLLLPKSGSAPKDQVAHWYEAQLIHYGLPRSKDKNTAKVRLTNAIASKTLALPKEIVAMEGEMKKQYARALRKAKSNGGVGTGAAATSKGETKLVGSKTKKVTSTSTSKTTVELELDGMKITIDRESLAAAAKTKTPKSTAAKEDTAKPKGAKASESKPKPATAAKSAPVKAAAPGKSSGGKPAASALPASRPRSEAPKQTARRGNHSGYSVTDRPIPSSSPEKPTGAAAPKPRARQTARRGKTDPFYRTDRDRPASSPSQTYDHTPYSFQHDVDMDDAPPSYDTIDFNQPPESSSGPEDFAISGTYFFPRHPVQPFSLTLQVDERSRHLWGSFHIGSKEGVLCMDDIAGIASGQAVSFGWRSEDQHDGFMKFGRGCDGTMEFDGGGWIRGHFHGLMYGEDVEFVGNLVNEEGLDVREMKHIWDEFPRKAYGRS</sequence>
<reference evidence="2 3" key="1">
    <citation type="submission" date="2015-01" db="EMBL/GenBank/DDBJ databases">
        <title>The Genome Sequence of Capronia semiimmersa CBS27337.</title>
        <authorList>
            <consortium name="The Broad Institute Genomics Platform"/>
            <person name="Cuomo C."/>
            <person name="de Hoog S."/>
            <person name="Gorbushina A."/>
            <person name="Stielow B."/>
            <person name="Teixiera M."/>
            <person name="Abouelleil A."/>
            <person name="Chapman S.B."/>
            <person name="Priest M."/>
            <person name="Young S.K."/>
            <person name="Wortman J."/>
            <person name="Nusbaum C."/>
            <person name="Birren B."/>
        </authorList>
    </citation>
    <scope>NUCLEOTIDE SEQUENCE [LARGE SCALE GENOMIC DNA]</scope>
    <source>
        <strain evidence="2 3">CBS 27337</strain>
    </source>
</reference>
<dbReference type="Proteomes" id="UP000054266">
    <property type="component" value="Unassembled WGS sequence"/>
</dbReference>
<evidence type="ECO:0000256" key="1">
    <source>
        <dbReference type="SAM" id="MobiDB-lite"/>
    </source>
</evidence>
<feature type="compositionally biased region" description="Low complexity" evidence="1">
    <location>
        <begin position="196"/>
        <end position="228"/>
    </location>
</feature>
<name>A0A0D2DSA6_9EURO</name>
<accession>A0A0D2DSA6</accession>
<keyword evidence="3" id="KW-1185">Reference proteome</keyword>
<dbReference type="AlphaFoldDB" id="A0A0D2DSA6"/>
<evidence type="ECO:0000313" key="3">
    <source>
        <dbReference type="Proteomes" id="UP000054266"/>
    </source>
</evidence>
<feature type="region of interest" description="Disordered" evidence="1">
    <location>
        <begin position="111"/>
        <end position="146"/>
    </location>
</feature>
<protein>
    <submittedName>
        <fullName evidence="2">Uncharacterized protein</fullName>
    </submittedName>
</protein>